<evidence type="ECO:0000256" key="2">
    <source>
        <dbReference type="ARBA" id="ARBA00022692"/>
    </source>
</evidence>
<reference evidence="6" key="1">
    <citation type="submission" date="2021-03" db="EMBL/GenBank/DDBJ databases">
        <title>Chromosome level genome of the anhydrobiotic midge Polypedilum vanderplanki.</title>
        <authorList>
            <person name="Yoshida Y."/>
            <person name="Kikawada T."/>
            <person name="Gusev O."/>
        </authorList>
    </citation>
    <scope>NUCLEOTIDE SEQUENCE</scope>
    <source>
        <strain evidence="6">NIAS01</strain>
        <tissue evidence="6">Whole body or cell culture</tissue>
    </source>
</reference>
<evidence type="ECO:0000313" key="6">
    <source>
        <dbReference type="EMBL" id="KAG5670921.1"/>
    </source>
</evidence>
<dbReference type="GO" id="GO:0016020">
    <property type="term" value="C:membrane"/>
    <property type="evidence" value="ECO:0007669"/>
    <property type="project" value="UniProtKB-SubCell"/>
</dbReference>
<dbReference type="AlphaFoldDB" id="A0A9J6BM18"/>
<comment type="caution">
    <text evidence="6">The sequence shown here is derived from an EMBL/GenBank/DDBJ whole genome shotgun (WGS) entry which is preliminary data.</text>
</comment>
<dbReference type="PANTHER" id="PTHR21419">
    <property type="match status" value="1"/>
</dbReference>
<protein>
    <submittedName>
        <fullName evidence="6">Uncharacterized protein</fullName>
    </submittedName>
</protein>
<keyword evidence="3 5" id="KW-1133">Transmembrane helix</keyword>
<comment type="subcellular location">
    <subcellularLocation>
        <location evidence="1">Membrane</location>
        <topology evidence="1">Single-pass membrane protein</topology>
    </subcellularLocation>
</comment>
<evidence type="ECO:0000256" key="5">
    <source>
        <dbReference type="SAM" id="Phobius"/>
    </source>
</evidence>
<feature type="transmembrane region" description="Helical" evidence="5">
    <location>
        <begin position="65"/>
        <end position="84"/>
    </location>
</feature>
<keyword evidence="4 5" id="KW-0472">Membrane</keyword>
<dbReference type="Proteomes" id="UP001107558">
    <property type="component" value="Chromosome 3"/>
</dbReference>
<keyword evidence="2 5" id="KW-0812">Transmembrane</keyword>
<dbReference type="InterPro" id="IPR028994">
    <property type="entry name" value="Integrin_alpha_N"/>
</dbReference>
<proteinExistence type="predicted"/>
<sequence>MFYQPIDDKNPIGKMRENIMLSTSTSNSSFLNGNNFEGNDDRLTLTLDCETRDNYREPMSKIRKIAFIASISSCILVVIVFLFLPCNKNCVAKHQLTKFTKTINWIKSYEKLELKGSINTVGSANKNSPLNLIFMYRNDKIFPDLTMRKNKIKSNGGIMKINGNSGEIDWQNSMTNEPMYIDCSLIDCDNNGVNDCLVLDAYFQLACIDETGHWIYYNSNSKSPKIRNFDLLDFPLILPDLTNDNVKEIMMSSNNGKNNTTNLVLLSGNNGKILAEETQNCSSIHKLQIDSDYVIKFICVVKENIEQQIFKNLTDFYTLMTKKPVKKLQPISAIKQHKYFGRRASTNAQKIITNIQDKELVIDNKDVWPKSKMSLKLTGKKDGDIINYYTFTGSKIYAFTPVTFSLNVSISKSRKDNIHGFIVKFWTWNGTDISYNLEKSRPKRDLKTQRSNYTNQNQTFATYKTKVRFLKESILLIVFNSTNMKAENVSASDIVQFCQKPIGSNDADDDSICQPDLSYQENSILITDIDNDGSKELVSYYSSFYDENQGDNIVTDRWKLKTYIQLFKLETELPKLYGSDYDIF</sequence>
<dbReference type="OrthoDB" id="6364780at2759"/>
<evidence type="ECO:0000256" key="4">
    <source>
        <dbReference type="ARBA" id="ARBA00023136"/>
    </source>
</evidence>
<organism evidence="6 7">
    <name type="scientific">Polypedilum vanderplanki</name>
    <name type="common">Sleeping chironomid midge</name>
    <dbReference type="NCBI Taxonomy" id="319348"/>
    <lineage>
        <taxon>Eukaryota</taxon>
        <taxon>Metazoa</taxon>
        <taxon>Ecdysozoa</taxon>
        <taxon>Arthropoda</taxon>
        <taxon>Hexapoda</taxon>
        <taxon>Insecta</taxon>
        <taxon>Pterygota</taxon>
        <taxon>Neoptera</taxon>
        <taxon>Endopterygota</taxon>
        <taxon>Diptera</taxon>
        <taxon>Nematocera</taxon>
        <taxon>Chironomoidea</taxon>
        <taxon>Chironomidae</taxon>
        <taxon>Chironominae</taxon>
        <taxon>Polypedilum</taxon>
        <taxon>Polypedilum</taxon>
    </lineage>
</organism>
<dbReference type="SUPFAM" id="SSF69318">
    <property type="entry name" value="Integrin alpha N-terminal domain"/>
    <property type="match status" value="1"/>
</dbReference>
<name>A0A9J6BM18_POLVA</name>
<accession>A0A9J6BM18</accession>
<dbReference type="InterPro" id="IPR045232">
    <property type="entry name" value="FAM234"/>
</dbReference>
<evidence type="ECO:0000256" key="3">
    <source>
        <dbReference type="ARBA" id="ARBA00022989"/>
    </source>
</evidence>
<evidence type="ECO:0000313" key="7">
    <source>
        <dbReference type="Proteomes" id="UP001107558"/>
    </source>
</evidence>
<evidence type="ECO:0000256" key="1">
    <source>
        <dbReference type="ARBA" id="ARBA00004167"/>
    </source>
</evidence>
<dbReference type="EMBL" id="JADBJN010000003">
    <property type="protein sequence ID" value="KAG5670921.1"/>
    <property type="molecule type" value="Genomic_DNA"/>
</dbReference>
<gene>
    <name evidence="6" type="ORF">PVAND_001150</name>
</gene>
<keyword evidence="7" id="KW-1185">Reference proteome</keyword>
<dbReference type="PANTHER" id="PTHR21419:SF29">
    <property type="entry name" value="LD24894P"/>
    <property type="match status" value="1"/>
</dbReference>